<dbReference type="EMBL" id="JAYMGO010000004">
    <property type="protein sequence ID" value="KAL1275645.1"/>
    <property type="molecule type" value="Genomic_DNA"/>
</dbReference>
<comment type="caution">
    <text evidence="2">The sequence shown here is derived from an EMBL/GenBank/DDBJ whole genome shotgun (WGS) entry which is preliminary data.</text>
</comment>
<evidence type="ECO:0000313" key="3">
    <source>
        <dbReference type="Proteomes" id="UP001558613"/>
    </source>
</evidence>
<evidence type="ECO:0000256" key="1">
    <source>
        <dbReference type="SAM" id="Phobius"/>
    </source>
</evidence>
<proteinExistence type="predicted"/>
<organism evidence="2 3">
    <name type="scientific">Cirrhinus molitorella</name>
    <name type="common">mud carp</name>
    <dbReference type="NCBI Taxonomy" id="172907"/>
    <lineage>
        <taxon>Eukaryota</taxon>
        <taxon>Metazoa</taxon>
        <taxon>Chordata</taxon>
        <taxon>Craniata</taxon>
        <taxon>Vertebrata</taxon>
        <taxon>Euteleostomi</taxon>
        <taxon>Actinopterygii</taxon>
        <taxon>Neopterygii</taxon>
        <taxon>Teleostei</taxon>
        <taxon>Ostariophysi</taxon>
        <taxon>Cypriniformes</taxon>
        <taxon>Cyprinidae</taxon>
        <taxon>Labeoninae</taxon>
        <taxon>Labeonini</taxon>
        <taxon>Cirrhinus</taxon>
    </lineage>
</organism>
<keyword evidence="1" id="KW-0812">Transmembrane</keyword>
<accession>A0ABR3NFB1</accession>
<keyword evidence="1" id="KW-0472">Membrane</keyword>
<dbReference type="Proteomes" id="UP001558613">
    <property type="component" value="Unassembled WGS sequence"/>
</dbReference>
<sequence length="69" mass="7515">MTRSAGHKLVISAFISSLQVLPFDAANKLESFLSPVIASVIGGCWASFSLIKRMPVLLYHQCGEPCTEF</sequence>
<gene>
    <name evidence="2" type="ORF">QQF64_035268</name>
</gene>
<keyword evidence="3" id="KW-1185">Reference proteome</keyword>
<protein>
    <submittedName>
        <fullName evidence="2">Uncharacterized protein</fullName>
    </submittedName>
</protein>
<name>A0ABR3NFB1_9TELE</name>
<keyword evidence="1" id="KW-1133">Transmembrane helix</keyword>
<feature type="transmembrane region" description="Helical" evidence="1">
    <location>
        <begin position="32"/>
        <end position="51"/>
    </location>
</feature>
<reference evidence="2 3" key="1">
    <citation type="submission" date="2023-09" db="EMBL/GenBank/DDBJ databases">
        <authorList>
            <person name="Wang M."/>
        </authorList>
    </citation>
    <scope>NUCLEOTIDE SEQUENCE [LARGE SCALE GENOMIC DNA]</scope>
    <source>
        <strain evidence="2">GT-2023</strain>
        <tissue evidence="2">Liver</tissue>
    </source>
</reference>
<evidence type="ECO:0000313" key="2">
    <source>
        <dbReference type="EMBL" id="KAL1275645.1"/>
    </source>
</evidence>